<dbReference type="HOGENOM" id="CLU_2586119_0_0_0"/>
<name>M1YJN3_NITG3</name>
<dbReference type="STRING" id="1266370.NITGR_360010"/>
<accession>M1YJN3</accession>
<dbReference type="InParanoid" id="M1YJN3"/>
<dbReference type="AlphaFoldDB" id="M1YJN3"/>
<reference evidence="1 2" key="1">
    <citation type="journal article" date="2013" name="Front. Microbiol.">
        <title>The genome of Nitrospina gracilis illuminates the metabolism and evolution of the major marine nitrite oxidizer.</title>
        <authorList>
            <person name="Luecker S."/>
            <person name="Nowka B."/>
            <person name="Rattei T."/>
            <person name="Spieck E."/>
            <person name="and Daims H."/>
        </authorList>
    </citation>
    <scope>NUCLEOTIDE SEQUENCE [LARGE SCALE GENOMIC DNA]</scope>
    <source>
        <strain evidence="1 2">3/211</strain>
    </source>
</reference>
<sequence>MVKNLISENGEDFSQAKGLHGTTIGTKIKLALLLNGNVPTKIARIGFSREGRVSTEAKEAIAGFLLLTVVPNVYSTVMVH</sequence>
<gene>
    <name evidence="1" type="ORF">NITGR_360010</name>
</gene>
<keyword evidence="2" id="KW-1185">Reference proteome</keyword>
<evidence type="ECO:0000313" key="2">
    <source>
        <dbReference type="Proteomes" id="UP000011704"/>
    </source>
</evidence>
<dbReference type="EMBL" id="CAQJ01000040">
    <property type="protein sequence ID" value="CCQ90672.1"/>
    <property type="molecule type" value="Genomic_DNA"/>
</dbReference>
<comment type="caution">
    <text evidence="1">The sequence shown here is derived from an EMBL/GenBank/DDBJ whole genome shotgun (WGS) entry which is preliminary data.</text>
</comment>
<organism evidence="1 2">
    <name type="scientific">Nitrospina gracilis (strain 3/211)</name>
    <dbReference type="NCBI Taxonomy" id="1266370"/>
    <lineage>
        <taxon>Bacteria</taxon>
        <taxon>Pseudomonadati</taxon>
        <taxon>Nitrospinota/Tectimicrobiota group</taxon>
        <taxon>Nitrospinota</taxon>
        <taxon>Nitrospinia</taxon>
        <taxon>Nitrospinales</taxon>
        <taxon>Nitrospinaceae</taxon>
        <taxon>Nitrospina</taxon>
    </lineage>
</organism>
<evidence type="ECO:0000313" key="1">
    <source>
        <dbReference type="EMBL" id="CCQ90672.1"/>
    </source>
</evidence>
<dbReference type="Proteomes" id="UP000011704">
    <property type="component" value="Unassembled WGS sequence"/>
</dbReference>
<protein>
    <submittedName>
        <fullName evidence="1">Uncharacterized protein</fullName>
    </submittedName>
</protein>
<proteinExistence type="predicted"/>